<feature type="transmembrane region" description="Helical" evidence="1">
    <location>
        <begin position="54"/>
        <end position="77"/>
    </location>
</feature>
<keyword evidence="3" id="KW-1185">Reference proteome</keyword>
<dbReference type="eggNOG" id="ENOG502ZBPZ">
    <property type="taxonomic scope" value="Bacteria"/>
</dbReference>
<evidence type="ECO:0000256" key="1">
    <source>
        <dbReference type="SAM" id="Phobius"/>
    </source>
</evidence>
<keyword evidence="1" id="KW-1133">Transmembrane helix</keyword>
<feature type="transmembrane region" description="Helical" evidence="1">
    <location>
        <begin position="89"/>
        <end position="114"/>
    </location>
</feature>
<dbReference type="PATRIC" id="fig|882.5.peg.2972"/>
<evidence type="ECO:0000313" key="2">
    <source>
        <dbReference type="EMBL" id="AAS97737.1"/>
    </source>
</evidence>
<gene>
    <name evidence="2" type="ordered locus">DVU_3267</name>
</gene>
<keyword evidence="1" id="KW-0812">Transmembrane</keyword>
<keyword evidence="1" id="KW-0472">Membrane</keyword>
<dbReference type="Proteomes" id="UP000002194">
    <property type="component" value="Chromosome"/>
</dbReference>
<dbReference type="EnsemblBacteria" id="AAS97737">
    <property type="protein sequence ID" value="AAS97737"/>
    <property type="gene ID" value="DVU_3267"/>
</dbReference>
<dbReference type="STRING" id="882.DVU_3267"/>
<accession>Q726A6</accession>
<name>Q726A6_NITV2</name>
<protein>
    <submittedName>
        <fullName evidence="2">Uncharacterized protein</fullName>
    </submittedName>
</protein>
<dbReference type="RefSeq" id="WP_010940525.1">
    <property type="nucleotide sequence ID" value="NZ_CABHLV010000001.1"/>
</dbReference>
<sequence>MPSQAVLPLPVRLALAFAFGLGYESTMGRDASTPCAPRVVLRLCRDMGRRLHRYLFRVAPLPHATGGASAVIGTGLLTAGLDILSEGAAVAWACLLPATGWYGLALLCCADGYSRYREYQRLKRIFGRRGYSPRLLRPVASSRCQRDAALQAAHDLGHGECARRYFRSLGYRWYHLLPDRVVDNPLRFFDIDFLRTTFLPSRK</sequence>
<dbReference type="KEGG" id="dvu:DVU_3267"/>
<dbReference type="OrthoDB" id="5471072at2"/>
<organism evidence="2 3">
    <name type="scientific">Nitratidesulfovibrio vulgaris (strain ATCC 29579 / DSM 644 / CCUG 34227 / NCIMB 8303 / VKM B-1760 / Hildenborough)</name>
    <name type="common">Desulfovibrio vulgaris</name>
    <dbReference type="NCBI Taxonomy" id="882"/>
    <lineage>
        <taxon>Bacteria</taxon>
        <taxon>Pseudomonadati</taxon>
        <taxon>Thermodesulfobacteriota</taxon>
        <taxon>Desulfovibrionia</taxon>
        <taxon>Desulfovibrionales</taxon>
        <taxon>Desulfovibrionaceae</taxon>
        <taxon>Nitratidesulfovibrio</taxon>
    </lineage>
</organism>
<reference evidence="2 3" key="1">
    <citation type="journal article" date="2004" name="Nat. Biotechnol.">
        <title>The genome sequence of the anaerobic, sulfate-reducing bacterium Desulfovibrio vulgaris Hildenborough.</title>
        <authorList>
            <person name="Heidelberg J.F."/>
            <person name="Seshadri R."/>
            <person name="Haveman S.A."/>
            <person name="Hemme C.L."/>
            <person name="Paulsen I.T."/>
            <person name="Kolonay J.F."/>
            <person name="Eisen J.A."/>
            <person name="Ward N."/>
            <person name="Methe B."/>
            <person name="Brinkac L.M."/>
            <person name="Daugherty S.C."/>
            <person name="Deboy R.T."/>
            <person name="Dodson R.J."/>
            <person name="Durkin A.S."/>
            <person name="Madupu R."/>
            <person name="Nelson W.C."/>
            <person name="Sullivan S.A."/>
            <person name="Fouts D."/>
            <person name="Haft D.H."/>
            <person name="Selengut J."/>
            <person name="Peterson J.D."/>
            <person name="Davidsen T.M."/>
            <person name="Zafar N."/>
            <person name="Zhou L."/>
            <person name="Radune D."/>
            <person name="Dimitrov G."/>
            <person name="Hance M."/>
            <person name="Tran K."/>
            <person name="Khouri H."/>
            <person name="Gill J."/>
            <person name="Utterback T.R."/>
            <person name="Feldblyum T.V."/>
            <person name="Wall J.D."/>
            <person name="Voordouw G."/>
            <person name="Fraser C.M."/>
        </authorList>
    </citation>
    <scope>NUCLEOTIDE SEQUENCE [LARGE SCALE GENOMIC DNA]</scope>
    <source>
        <strain evidence="3">ATCC 29579 / DSM 644 / NCIMB 8303 / VKM B-1760 / Hildenborough</strain>
    </source>
</reference>
<feature type="transmembrane region" description="Helical" evidence="1">
    <location>
        <begin position="6"/>
        <end position="23"/>
    </location>
</feature>
<dbReference type="AlphaFoldDB" id="Q726A6"/>
<dbReference type="HOGENOM" id="CLU_113233_0_0_7"/>
<evidence type="ECO:0000313" key="3">
    <source>
        <dbReference type="Proteomes" id="UP000002194"/>
    </source>
</evidence>
<dbReference type="EMBL" id="AE017285">
    <property type="protein sequence ID" value="AAS97737.1"/>
    <property type="molecule type" value="Genomic_DNA"/>
</dbReference>
<proteinExistence type="predicted"/>
<dbReference type="PaxDb" id="882-DVU_3267"/>